<accession>A0A915I0U9</accession>
<sequence>MAYPQYAPFSQPLEIIDIQQIYLQYHSQTVRPIPLLPRHDISARGNLLPPQPLPPTGLPSDCASLIATQLPPRGVNRLSLL</sequence>
<keyword evidence="1" id="KW-1185">Reference proteome</keyword>
<name>A0A915I0U9_ROMCU</name>
<protein>
    <submittedName>
        <fullName evidence="2">Uncharacterized protein</fullName>
    </submittedName>
</protein>
<evidence type="ECO:0000313" key="1">
    <source>
        <dbReference type="Proteomes" id="UP000887565"/>
    </source>
</evidence>
<dbReference type="WBParaSite" id="nRc.2.0.1.t07743-RA">
    <property type="protein sequence ID" value="nRc.2.0.1.t07743-RA"/>
    <property type="gene ID" value="nRc.2.0.1.g07743"/>
</dbReference>
<dbReference type="Proteomes" id="UP000887565">
    <property type="component" value="Unplaced"/>
</dbReference>
<dbReference type="AlphaFoldDB" id="A0A915I0U9"/>
<organism evidence="1 2">
    <name type="scientific">Romanomermis culicivorax</name>
    <name type="common">Nematode worm</name>
    <dbReference type="NCBI Taxonomy" id="13658"/>
    <lineage>
        <taxon>Eukaryota</taxon>
        <taxon>Metazoa</taxon>
        <taxon>Ecdysozoa</taxon>
        <taxon>Nematoda</taxon>
        <taxon>Enoplea</taxon>
        <taxon>Dorylaimia</taxon>
        <taxon>Mermithida</taxon>
        <taxon>Mermithoidea</taxon>
        <taxon>Mermithidae</taxon>
        <taxon>Romanomermis</taxon>
    </lineage>
</organism>
<evidence type="ECO:0000313" key="2">
    <source>
        <dbReference type="WBParaSite" id="nRc.2.0.1.t07743-RA"/>
    </source>
</evidence>
<reference evidence="2" key="1">
    <citation type="submission" date="2022-11" db="UniProtKB">
        <authorList>
            <consortium name="WormBaseParasite"/>
        </authorList>
    </citation>
    <scope>IDENTIFICATION</scope>
</reference>
<proteinExistence type="predicted"/>